<evidence type="ECO:0000256" key="4">
    <source>
        <dbReference type="PIRSR" id="PIRSR000429-1"/>
    </source>
</evidence>
<feature type="domain" description="Thiolase C-terminal" evidence="7">
    <location>
        <begin position="290"/>
        <end position="431"/>
    </location>
</feature>
<feature type="domain" description="Thiolase N-terminal" evidence="6">
    <location>
        <begin position="13"/>
        <end position="280"/>
    </location>
</feature>
<dbReference type="InterPro" id="IPR002155">
    <property type="entry name" value="Thiolase"/>
</dbReference>
<accession>A0A1G6VNY6</accession>
<dbReference type="Pfam" id="PF02803">
    <property type="entry name" value="Thiolase_C"/>
    <property type="match status" value="1"/>
</dbReference>
<evidence type="ECO:0000313" key="8">
    <source>
        <dbReference type="EMBL" id="SDD55308.1"/>
    </source>
</evidence>
<proteinExistence type="inferred from homology"/>
<dbReference type="NCBIfam" id="TIGR01930">
    <property type="entry name" value="AcCoA-C-Actrans"/>
    <property type="match status" value="1"/>
</dbReference>
<evidence type="ECO:0000259" key="7">
    <source>
        <dbReference type="Pfam" id="PF02803"/>
    </source>
</evidence>
<dbReference type="PANTHER" id="PTHR42689">
    <property type="entry name" value="ACETYL-COA ACYLTRANSFERASE FADA2 (3-KETOACYL-COA THIOLASE) (BETA-KETOTHIOLASE)-RELATED"/>
    <property type="match status" value="1"/>
</dbReference>
<sequence>MKRMSPTRTVRPVGILGGVRIPFCRNNTAYADVGNLGMSIRTLGALVERFGLHGAQLGEVALGAVLKHSSDWNLGREATLSSGLSPATPGITLQRACGTSLDTIIHIANKIALGQIESGIGGGSDTTSDVPINVSRTLRRRLLDANMARSAGDRLRAFRGFSPRELKPEFPGVGEPRTGKSMGQHCELMAQEWKIPRAEQDALAAASHHKAAAAYERGFFDDLVVPFRGVTRDNILRPDTTVEKLATLKPAFDKLSGRGTLTAGNSTPLTDGASAVLLGTQEWAESRGLKVQAWLVDAQVAAVDFVHGEGLLMAPAWAVPQMLKRHGLSLQDFDFYEIHEAFAAQVLCTLRAWESESFCRDKLGLDAPLGGIDPAKLNVVGSSLAFGHPFAATGGRIIATLAKLLEERGSGRGLVSVCTAGGMGVTAILER</sequence>
<feature type="active site" description="Proton acceptor" evidence="4">
    <location>
        <position position="418"/>
    </location>
</feature>
<dbReference type="InterPro" id="IPR020616">
    <property type="entry name" value="Thiolase_N"/>
</dbReference>
<dbReference type="InterPro" id="IPR016039">
    <property type="entry name" value="Thiolase-like"/>
</dbReference>
<evidence type="ECO:0000256" key="5">
    <source>
        <dbReference type="RuleBase" id="RU003557"/>
    </source>
</evidence>
<keyword evidence="2 5" id="KW-0808">Transferase</keyword>
<dbReference type="EMBL" id="FNAG01000003">
    <property type="protein sequence ID" value="SDD55308.1"/>
    <property type="molecule type" value="Genomic_DNA"/>
</dbReference>
<reference evidence="8 9" key="1">
    <citation type="submission" date="2016-10" db="EMBL/GenBank/DDBJ databases">
        <authorList>
            <person name="de Groot N.N."/>
        </authorList>
    </citation>
    <scope>NUCLEOTIDE SEQUENCE [LARGE SCALE GENOMIC DNA]</scope>
    <source>
        <strain evidence="8 9">DSM 16957</strain>
    </source>
</reference>
<dbReference type="AlphaFoldDB" id="A0A1G6VNY6"/>
<dbReference type="Pfam" id="PF00108">
    <property type="entry name" value="Thiolase_N"/>
    <property type="match status" value="1"/>
</dbReference>
<evidence type="ECO:0000256" key="3">
    <source>
        <dbReference type="ARBA" id="ARBA00023315"/>
    </source>
</evidence>
<evidence type="ECO:0000313" key="9">
    <source>
        <dbReference type="Proteomes" id="UP000199603"/>
    </source>
</evidence>
<evidence type="ECO:0000256" key="1">
    <source>
        <dbReference type="ARBA" id="ARBA00010982"/>
    </source>
</evidence>
<evidence type="ECO:0000256" key="2">
    <source>
        <dbReference type="ARBA" id="ARBA00022679"/>
    </source>
</evidence>
<dbReference type="GO" id="GO:0005829">
    <property type="term" value="C:cytosol"/>
    <property type="evidence" value="ECO:0007669"/>
    <property type="project" value="TreeGrafter"/>
</dbReference>
<dbReference type="PIRSF" id="PIRSF000429">
    <property type="entry name" value="Ac-CoA_Ac_transf"/>
    <property type="match status" value="1"/>
</dbReference>
<dbReference type="NCBIfam" id="NF006740">
    <property type="entry name" value="PRK09268.1"/>
    <property type="match status" value="1"/>
</dbReference>
<dbReference type="Proteomes" id="UP000199603">
    <property type="component" value="Unassembled WGS sequence"/>
</dbReference>
<dbReference type="CDD" id="cd00751">
    <property type="entry name" value="thiolase"/>
    <property type="match status" value="1"/>
</dbReference>
<dbReference type="SUPFAM" id="SSF53901">
    <property type="entry name" value="Thiolase-like"/>
    <property type="match status" value="2"/>
</dbReference>
<feature type="active site" description="Acyl-thioester intermediate" evidence="4">
    <location>
        <position position="97"/>
    </location>
</feature>
<comment type="similarity">
    <text evidence="1 5">Belongs to the thiolase-like superfamily. Thiolase family.</text>
</comment>
<dbReference type="InterPro" id="IPR020617">
    <property type="entry name" value="Thiolase_C"/>
</dbReference>
<feature type="active site" description="Proton acceptor" evidence="4">
    <location>
        <position position="388"/>
    </location>
</feature>
<keyword evidence="3 5" id="KW-0012">Acyltransferase</keyword>
<gene>
    <name evidence="8" type="ORF">SAMN04488509_103196</name>
</gene>
<name>A0A1G6VNY6_9GAMM</name>
<protein>
    <submittedName>
        <fullName evidence="8">Acetyl-CoA C-acetyltransferase</fullName>
    </submittedName>
</protein>
<dbReference type="Gene3D" id="3.40.47.10">
    <property type="match status" value="1"/>
</dbReference>
<dbReference type="STRING" id="265719.SAMN04488509_103196"/>
<organism evidence="8 9">
    <name type="scientific">Aquimonas voraii</name>
    <dbReference type="NCBI Taxonomy" id="265719"/>
    <lineage>
        <taxon>Bacteria</taxon>
        <taxon>Pseudomonadati</taxon>
        <taxon>Pseudomonadota</taxon>
        <taxon>Gammaproteobacteria</taxon>
        <taxon>Lysobacterales</taxon>
        <taxon>Lysobacteraceae</taxon>
        <taxon>Aquimonas</taxon>
    </lineage>
</organism>
<evidence type="ECO:0000259" key="6">
    <source>
        <dbReference type="Pfam" id="PF00108"/>
    </source>
</evidence>
<dbReference type="PANTHER" id="PTHR42689:SF1">
    <property type="entry name" value="ACETYL-COA ACYLTRANSFERASE FADA2 (3-KETOACYL-COA THIOLASE) (BETA-KETOTHIOLASE)-RELATED"/>
    <property type="match status" value="1"/>
</dbReference>
<keyword evidence="9" id="KW-1185">Reference proteome</keyword>
<dbReference type="GO" id="GO:0003988">
    <property type="term" value="F:acetyl-CoA C-acyltransferase activity"/>
    <property type="evidence" value="ECO:0007669"/>
    <property type="project" value="UniProtKB-ARBA"/>
</dbReference>
<dbReference type="InterPro" id="IPR050521">
    <property type="entry name" value="3-ketoacyl-CoA_Thiolase"/>
</dbReference>